<organism evidence="4 5">
    <name type="scientific">Bondarzewia mesenterica</name>
    <dbReference type="NCBI Taxonomy" id="1095465"/>
    <lineage>
        <taxon>Eukaryota</taxon>
        <taxon>Fungi</taxon>
        <taxon>Dikarya</taxon>
        <taxon>Basidiomycota</taxon>
        <taxon>Agaricomycotina</taxon>
        <taxon>Agaricomycetes</taxon>
        <taxon>Russulales</taxon>
        <taxon>Bondarzewiaceae</taxon>
        <taxon>Bondarzewia</taxon>
    </lineage>
</organism>
<dbReference type="PANTHER" id="PTHR37543">
    <property type="entry name" value="CCCH ZINC FINGER DNA BINDING PROTEIN (AFU_ORTHOLOGUE AFUA_5G12760)"/>
    <property type="match status" value="1"/>
</dbReference>
<gene>
    <name evidence="4" type="ORF">EW146_g4587</name>
</gene>
<dbReference type="InterPro" id="IPR057683">
    <property type="entry name" value="DUF7923"/>
</dbReference>
<dbReference type="OrthoDB" id="2270193at2759"/>
<reference evidence="4 5" key="1">
    <citation type="submission" date="2019-02" db="EMBL/GenBank/DDBJ databases">
        <title>Genome sequencing of the rare red list fungi Bondarzewia mesenterica.</title>
        <authorList>
            <person name="Buettner E."/>
            <person name="Kellner H."/>
        </authorList>
    </citation>
    <scope>NUCLEOTIDE SEQUENCE [LARGE SCALE GENOMIC DNA]</scope>
    <source>
        <strain evidence="4 5">DSM 108281</strain>
    </source>
</reference>
<sequence>MRELSVWKAAHKTVDNEKTILQRTVIRLERNIDGLKDDNPLTLCLIDGDGTIFSQDLWAAGRTGGRQAAALLTKGIVDHVAGVDESSSNRGQLWVTIYCNKTGLMETLVKNRICEAEQFESFLHGFNQASPLFSIVDVGNVKEAADTKIKEYLRVFTCFPQTSRVYFGGAHDNGYTSTLNLLDNEGFLDKVVLLRGYRNLAVELKNLNLPHLEIEGLFMTQKLQSNTPKKISANPYNSEYLMGSPSLEERTLGPRVIDPNLPLSRHKPPPCNFFYLSNCRQGTKCHYGHDYSLTPENLSELRVNAKKSPCYNINKNTENSPNDREHRNVSPSSIADSARWEEQKELFTSPQRPSPNYYFGSLS</sequence>
<proteinExistence type="predicted"/>
<keyword evidence="5" id="KW-1185">Reference proteome</keyword>
<keyword evidence="1" id="KW-0863">Zinc-finger</keyword>
<evidence type="ECO:0000256" key="1">
    <source>
        <dbReference type="PROSITE-ProRule" id="PRU00723"/>
    </source>
</evidence>
<keyword evidence="1" id="KW-0862">Zinc</keyword>
<feature type="zinc finger region" description="C3H1-type" evidence="1">
    <location>
        <begin position="265"/>
        <end position="292"/>
    </location>
</feature>
<feature type="region of interest" description="Disordered" evidence="2">
    <location>
        <begin position="310"/>
        <end position="363"/>
    </location>
</feature>
<dbReference type="PROSITE" id="PS50103">
    <property type="entry name" value="ZF_C3H1"/>
    <property type="match status" value="1"/>
</dbReference>
<evidence type="ECO:0000256" key="2">
    <source>
        <dbReference type="SAM" id="MobiDB-lite"/>
    </source>
</evidence>
<protein>
    <recommendedName>
        <fullName evidence="3">C3H1-type domain-containing protein</fullName>
    </recommendedName>
</protein>
<feature type="domain" description="C3H1-type" evidence="3">
    <location>
        <begin position="265"/>
        <end position="292"/>
    </location>
</feature>
<dbReference type="GO" id="GO:0008270">
    <property type="term" value="F:zinc ion binding"/>
    <property type="evidence" value="ECO:0007669"/>
    <property type="project" value="UniProtKB-KW"/>
</dbReference>
<evidence type="ECO:0000259" key="3">
    <source>
        <dbReference type="PROSITE" id="PS50103"/>
    </source>
</evidence>
<comment type="caution">
    <text evidence="4">The sequence shown here is derived from an EMBL/GenBank/DDBJ whole genome shotgun (WGS) entry which is preliminary data.</text>
</comment>
<evidence type="ECO:0000313" key="4">
    <source>
        <dbReference type="EMBL" id="THH15979.1"/>
    </source>
</evidence>
<keyword evidence="1" id="KW-0479">Metal-binding</keyword>
<dbReference type="EMBL" id="SGPL01000181">
    <property type="protein sequence ID" value="THH15979.1"/>
    <property type="molecule type" value="Genomic_DNA"/>
</dbReference>
<name>A0A4S4LU48_9AGAM</name>
<feature type="compositionally biased region" description="Polar residues" evidence="2">
    <location>
        <begin position="311"/>
        <end position="320"/>
    </location>
</feature>
<dbReference type="InterPro" id="IPR000571">
    <property type="entry name" value="Znf_CCCH"/>
</dbReference>
<dbReference type="PANTHER" id="PTHR37543:SF1">
    <property type="entry name" value="CCCH ZINC FINGER DNA BINDING PROTEIN (AFU_ORTHOLOGUE AFUA_5G12760)"/>
    <property type="match status" value="1"/>
</dbReference>
<accession>A0A4S4LU48</accession>
<dbReference type="AlphaFoldDB" id="A0A4S4LU48"/>
<dbReference type="Pfam" id="PF25540">
    <property type="entry name" value="DUF7923"/>
    <property type="match status" value="1"/>
</dbReference>
<evidence type="ECO:0000313" key="5">
    <source>
        <dbReference type="Proteomes" id="UP000310158"/>
    </source>
</evidence>
<dbReference type="Proteomes" id="UP000310158">
    <property type="component" value="Unassembled WGS sequence"/>
</dbReference>